<dbReference type="AlphaFoldDB" id="A0A939MFC7"/>
<proteinExistence type="predicted"/>
<reference evidence="3" key="1">
    <citation type="submission" date="2021-03" db="EMBL/GenBank/DDBJ databases">
        <title>Whole Genome Sequence of Bradyrhizobium sp. Strain 144S4.</title>
        <authorList>
            <person name="Bromfield E.S.P."/>
            <person name="Cloutier S."/>
        </authorList>
    </citation>
    <scope>NUCLEOTIDE SEQUENCE [LARGE SCALE GENOMIC DNA]</scope>
    <source>
        <strain evidence="3">144S4</strain>
    </source>
</reference>
<reference evidence="4 5" key="2">
    <citation type="journal article" date="2022" name="Int. J. Syst. Evol. Microbiol.">
        <title>Strains of Bradyrhizobium barranii sp. nov. associated with legumes native to Canada are symbionts of soybeans and belong to different subspecies (subsp. barranii subsp. nov. and subsp. apii subsp. nov.) and symbiovars (sv. glycinearum and sv. septentrionale).</title>
        <authorList>
            <person name="Bromfield E.S.P."/>
            <person name="Cloutier S."/>
            <person name="Wasai-Hara S."/>
            <person name="Minamisawa K."/>
        </authorList>
    </citation>
    <scope>NUCLEOTIDE SEQUENCE [LARGE SCALE GENOMIC DNA]</scope>
    <source>
        <strain evidence="4 5">144S4</strain>
        <plasmid evidence="5">pBb144S4b</plasmid>
    </source>
</reference>
<geneLocation type="plasmid" evidence="4 5">
    <name>pBb144S4b</name>
</geneLocation>
<dbReference type="Proteomes" id="UP000664702">
    <property type="component" value="Plasmid pBb144S4b"/>
</dbReference>
<dbReference type="KEGG" id="bban:J4G43_054060"/>
<organism evidence="3">
    <name type="scientific">Bradyrhizobium barranii subsp. barranii</name>
    <dbReference type="NCBI Taxonomy" id="2823807"/>
    <lineage>
        <taxon>Bacteria</taxon>
        <taxon>Pseudomonadati</taxon>
        <taxon>Pseudomonadota</taxon>
        <taxon>Alphaproteobacteria</taxon>
        <taxon>Hyphomicrobiales</taxon>
        <taxon>Nitrobacteraceae</taxon>
        <taxon>Bradyrhizobium</taxon>
        <taxon>Bradyrhizobium barranii</taxon>
    </lineage>
</organism>
<dbReference type="EMBL" id="CP086138">
    <property type="protein sequence ID" value="UEM18123.1"/>
    <property type="molecule type" value="Genomic_DNA"/>
</dbReference>
<accession>A0A939MFC7</accession>
<gene>
    <name evidence="4" type="ORF">J4G43_054060</name>
    <name evidence="3" type="ORF">J4G43_51405</name>
</gene>
<dbReference type="RefSeq" id="WP_157790344.1">
    <property type="nucleotide sequence ID" value="NZ_CP086138.1"/>
</dbReference>
<dbReference type="InterPro" id="IPR054732">
    <property type="entry name" value="NCAB2"/>
</dbReference>
<evidence type="ECO:0000256" key="1">
    <source>
        <dbReference type="SAM" id="MobiDB-lite"/>
    </source>
</evidence>
<evidence type="ECO:0000313" key="4">
    <source>
        <dbReference type="EMBL" id="UEM18123.1"/>
    </source>
</evidence>
<feature type="region of interest" description="Disordered" evidence="1">
    <location>
        <begin position="166"/>
        <end position="189"/>
    </location>
</feature>
<dbReference type="Pfam" id="PF22726">
    <property type="entry name" value="NCAB2"/>
    <property type="match status" value="1"/>
</dbReference>
<feature type="compositionally biased region" description="Basic and acidic residues" evidence="1">
    <location>
        <begin position="166"/>
        <end position="179"/>
    </location>
</feature>
<evidence type="ECO:0000259" key="2">
    <source>
        <dbReference type="Pfam" id="PF22726"/>
    </source>
</evidence>
<evidence type="ECO:0000313" key="5">
    <source>
        <dbReference type="Proteomes" id="UP000664702"/>
    </source>
</evidence>
<protein>
    <recommendedName>
        <fullName evidence="2">NACHT C-terminal Alpha/Beta 2 domain-containing protein</fullName>
    </recommendedName>
</protein>
<sequence>MQAFLERGAVASVLLYLDLYNEGVFGRGPNGVDAWHIGRQLAAYAQRSPELNSELQTRYESIGDGPGRKVLEQFFGEAAGENDIIAMVKKYAATKQPYDGQMHRALEAGATEKVPIGEDSNAYNVYPAPVGELRKALFGMLYGSPTEAAIARRCLEEIDELRDEHGIAADDGRHPDVMSERPWPPEAKT</sequence>
<keyword evidence="4" id="KW-0614">Plasmid</keyword>
<dbReference type="EMBL" id="JAGEMI010000002">
    <property type="protein sequence ID" value="MBO1868891.1"/>
    <property type="molecule type" value="Genomic_DNA"/>
</dbReference>
<feature type="domain" description="NACHT C-terminal Alpha/Beta 2" evidence="2">
    <location>
        <begin position="107"/>
        <end position="184"/>
    </location>
</feature>
<evidence type="ECO:0000313" key="3">
    <source>
        <dbReference type="EMBL" id="MBO1868891.1"/>
    </source>
</evidence>
<name>A0A939MFC7_9BRAD</name>